<reference evidence="2" key="1">
    <citation type="submission" date="2022-08" db="EMBL/GenBank/DDBJ databases">
        <title>Draft genome sequencing of Roseisolibacter agri AW1220.</title>
        <authorList>
            <person name="Tobiishi Y."/>
            <person name="Tonouchi A."/>
        </authorList>
    </citation>
    <scope>NUCLEOTIDE SEQUENCE</scope>
    <source>
        <strain evidence="2">AW1220</strain>
    </source>
</reference>
<keyword evidence="1" id="KW-0812">Transmembrane</keyword>
<proteinExistence type="predicted"/>
<keyword evidence="1" id="KW-1133">Transmembrane helix</keyword>
<evidence type="ECO:0000313" key="2">
    <source>
        <dbReference type="EMBL" id="GLC28094.1"/>
    </source>
</evidence>
<feature type="transmembrane region" description="Helical" evidence="1">
    <location>
        <begin position="182"/>
        <end position="199"/>
    </location>
</feature>
<comment type="caution">
    <text evidence="2">The sequence shown here is derived from an EMBL/GenBank/DDBJ whole genome shotgun (WGS) entry which is preliminary data.</text>
</comment>
<feature type="transmembrane region" description="Helical" evidence="1">
    <location>
        <begin position="368"/>
        <end position="389"/>
    </location>
</feature>
<evidence type="ECO:0000313" key="3">
    <source>
        <dbReference type="Proteomes" id="UP001161325"/>
    </source>
</evidence>
<dbReference type="EMBL" id="BRXS01000007">
    <property type="protein sequence ID" value="GLC28094.1"/>
    <property type="molecule type" value="Genomic_DNA"/>
</dbReference>
<evidence type="ECO:0000256" key="1">
    <source>
        <dbReference type="SAM" id="Phobius"/>
    </source>
</evidence>
<dbReference type="RefSeq" id="WP_284352518.1">
    <property type="nucleotide sequence ID" value="NZ_BRXS01000007.1"/>
</dbReference>
<sequence length="398" mass="43327">MEARSVPAALAPAARAADRAVAVPWPLVATVFAATSIVLGLIWDISWHMTIGRDTFWTPAHMGVYLGGIVGGCANGWLVLRTTFGGSDADRARSVRFWGFRGPLGAFVSIWGAGAMLTSAPFDDWWHGAYGLDVEILSPPHVVLLLGVLGIVGGAMITSLTYQNAAAAAGASDEGQRLYRLCYAYAAGLLLTMAATAVYEYTHPIRSHSATFYKAAAYAIPPVLVAAARGSRLRWPATATALMYMGVFCAMTWILPLFPATPKLGPIYQDITHMVPMGFPLLLVVPALAMDVILRRTPDRSRLLLALLIGIAFVATLLAVHWPFGTFMMSKASHNWFFAGDNFTYNTPKTSMRYRGEFPQFHRTPAELWTGLAMATGIAVVTTWIGLAWGDWMRRVRR</sequence>
<organism evidence="2 3">
    <name type="scientific">Roseisolibacter agri</name>
    <dbReference type="NCBI Taxonomy" id="2014610"/>
    <lineage>
        <taxon>Bacteria</taxon>
        <taxon>Pseudomonadati</taxon>
        <taxon>Gemmatimonadota</taxon>
        <taxon>Gemmatimonadia</taxon>
        <taxon>Gemmatimonadales</taxon>
        <taxon>Gemmatimonadaceae</taxon>
        <taxon>Roseisolibacter</taxon>
    </lineage>
</organism>
<dbReference type="AlphaFoldDB" id="A0AA37VG82"/>
<feature type="transmembrane region" description="Helical" evidence="1">
    <location>
        <begin position="21"/>
        <end position="43"/>
    </location>
</feature>
<accession>A0AA37VG82</accession>
<feature type="transmembrane region" description="Helical" evidence="1">
    <location>
        <begin position="104"/>
        <end position="122"/>
    </location>
</feature>
<feature type="transmembrane region" description="Helical" evidence="1">
    <location>
        <begin position="235"/>
        <end position="255"/>
    </location>
</feature>
<name>A0AA37VG82_9BACT</name>
<feature type="transmembrane region" description="Helical" evidence="1">
    <location>
        <begin position="63"/>
        <end position="84"/>
    </location>
</feature>
<feature type="transmembrane region" description="Helical" evidence="1">
    <location>
        <begin position="142"/>
        <end position="162"/>
    </location>
</feature>
<feature type="transmembrane region" description="Helical" evidence="1">
    <location>
        <begin position="303"/>
        <end position="324"/>
    </location>
</feature>
<keyword evidence="3" id="KW-1185">Reference proteome</keyword>
<protein>
    <submittedName>
        <fullName evidence="2">Uncharacterized protein</fullName>
    </submittedName>
</protein>
<gene>
    <name evidence="2" type="ORF">rosag_46070</name>
</gene>
<feature type="transmembrane region" description="Helical" evidence="1">
    <location>
        <begin position="211"/>
        <end position="228"/>
    </location>
</feature>
<keyword evidence="1" id="KW-0472">Membrane</keyword>
<feature type="transmembrane region" description="Helical" evidence="1">
    <location>
        <begin position="275"/>
        <end position="294"/>
    </location>
</feature>
<dbReference type="Proteomes" id="UP001161325">
    <property type="component" value="Unassembled WGS sequence"/>
</dbReference>